<keyword evidence="2" id="KW-1185">Reference proteome</keyword>
<dbReference type="AlphaFoldDB" id="A0A8R7UXN4"/>
<reference evidence="1" key="3">
    <citation type="submission" date="2022-06" db="UniProtKB">
        <authorList>
            <consortium name="EnsemblPlants"/>
        </authorList>
    </citation>
    <scope>IDENTIFICATION</scope>
</reference>
<evidence type="ECO:0000313" key="2">
    <source>
        <dbReference type="Proteomes" id="UP000015106"/>
    </source>
</evidence>
<organism evidence="1 2">
    <name type="scientific">Triticum urartu</name>
    <name type="common">Red wild einkorn</name>
    <name type="synonym">Crithodium urartu</name>
    <dbReference type="NCBI Taxonomy" id="4572"/>
    <lineage>
        <taxon>Eukaryota</taxon>
        <taxon>Viridiplantae</taxon>
        <taxon>Streptophyta</taxon>
        <taxon>Embryophyta</taxon>
        <taxon>Tracheophyta</taxon>
        <taxon>Spermatophyta</taxon>
        <taxon>Magnoliopsida</taxon>
        <taxon>Liliopsida</taxon>
        <taxon>Poales</taxon>
        <taxon>Poaceae</taxon>
        <taxon>BOP clade</taxon>
        <taxon>Pooideae</taxon>
        <taxon>Triticodae</taxon>
        <taxon>Triticeae</taxon>
        <taxon>Triticinae</taxon>
        <taxon>Triticum</taxon>
    </lineage>
</organism>
<sequence>MIVINVSFSLTITVFGLERALAKRTIVVFGGTYLKNQSCLPGLSLCTLSHCI</sequence>
<proteinExistence type="predicted"/>
<dbReference type="Gramene" id="TuG1812G0600002819.01.T04">
    <property type="protein sequence ID" value="TuG1812G0600002819.01.T04"/>
    <property type="gene ID" value="TuG1812G0600002819.01"/>
</dbReference>
<reference evidence="1" key="2">
    <citation type="submission" date="2018-03" db="EMBL/GenBank/DDBJ databases">
        <title>The Triticum urartu genome reveals the dynamic nature of wheat genome evolution.</title>
        <authorList>
            <person name="Ling H."/>
            <person name="Ma B."/>
            <person name="Shi X."/>
            <person name="Liu H."/>
            <person name="Dong L."/>
            <person name="Sun H."/>
            <person name="Cao Y."/>
            <person name="Gao Q."/>
            <person name="Zheng S."/>
            <person name="Li Y."/>
            <person name="Yu Y."/>
            <person name="Du H."/>
            <person name="Qi M."/>
            <person name="Li Y."/>
            <person name="Yu H."/>
            <person name="Cui Y."/>
            <person name="Wang N."/>
            <person name="Chen C."/>
            <person name="Wu H."/>
            <person name="Zhao Y."/>
            <person name="Zhang J."/>
            <person name="Li Y."/>
            <person name="Zhou W."/>
            <person name="Zhang B."/>
            <person name="Hu W."/>
            <person name="Eijk M."/>
            <person name="Tang J."/>
            <person name="Witsenboer H."/>
            <person name="Zhao S."/>
            <person name="Li Z."/>
            <person name="Zhang A."/>
            <person name="Wang D."/>
            <person name="Liang C."/>
        </authorList>
    </citation>
    <scope>NUCLEOTIDE SEQUENCE [LARGE SCALE GENOMIC DNA]</scope>
    <source>
        <strain evidence="1">cv. G1812</strain>
    </source>
</reference>
<protein>
    <submittedName>
        <fullName evidence="1">Uncharacterized protein</fullName>
    </submittedName>
</protein>
<dbReference type="Proteomes" id="UP000015106">
    <property type="component" value="Chromosome 6"/>
</dbReference>
<accession>A0A8R7UXN4</accession>
<dbReference type="EnsemblPlants" id="TuG1812G0600002819.01.T04">
    <property type="protein sequence ID" value="TuG1812G0600002819.01.T04"/>
    <property type="gene ID" value="TuG1812G0600002819.01"/>
</dbReference>
<name>A0A8R7UXN4_TRIUA</name>
<evidence type="ECO:0000313" key="1">
    <source>
        <dbReference type="EnsemblPlants" id="TuG1812G0600002819.01.T04"/>
    </source>
</evidence>
<reference evidence="2" key="1">
    <citation type="journal article" date="2013" name="Nature">
        <title>Draft genome of the wheat A-genome progenitor Triticum urartu.</title>
        <authorList>
            <person name="Ling H.Q."/>
            <person name="Zhao S."/>
            <person name="Liu D."/>
            <person name="Wang J."/>
            <person name="Sun H."/>
            <person name="Zhang C."/>
            <person name="Fan H."/>
            <person name="Li D."/>
            <person name="Dong L."/>
            <person name="Tao Y."/>
            <person name="Gao C."/>
            <person name="Wu H."/>
            <person name="Li Y."/>
            <person name="Cui Y."/>
            <person name="Guo X."/>
            <person name="Zheng S."/>
            <person name="Wang B."/>
            <person name="Yu K."/>
            <person name="Liang Q."/>
            <person name="Yang W."/>
            <person name="Lou X."/>
            <person name="Chen J."/>
            <person name="Feng M."/>
            <person name="Jian J."/>
            <person name="Zhang X."/>
            <person name="Luo G."/>
            <person name="Jiang Y."/>
            <person name="Liu J."/>
            <person name="Wang Z."/>
            <person name="Sha Y."/>
            <person name="Zhang B."/>
            <person name="Wu H."/>
            <person name="Tang D."/>
            <person name="Shen Q."/>
            <person name="Xue P."/>
            <person name="Zou S."/>
            <person name="Wang X."/>
            <person name="Liu X."/>
            <person name="Wang F."/>
            <person name="Yang Y."/>
            <person name="An X."/>
            <person name="Dong Z."/>
            <person name="Zhang K."/>
            <person name="Zhang X."/>
            <person name="Luo M.C."/>
            <person name="Dvorak J."/>
            <person name="Tong Y."/>
            <person name="Wang J."/>
            <person name="Yang H."/>
            <person name="Li Z."/>
            <person name="Wang D."/>
            <person name="Zhang A."/>
            <person name="Wang J."/>
        </authorList>
    </citation>
    <scope>NUCLEOTIDE SEQUENCE</scope>
    <source>
        <strain evidence="2">cv. G1812</strain>
    </source>
</reference>